<evidence type="ECO:0000313" key="8">
    <source>
        <dbReference type="Proteomes" id="UP000727907"/>
    </source>
</evidence>
<feature type="domain" description="Lipopolysaccharide assembly protein A" evidence="6">
    <location>
        <begin position="23"/>
        <end position="86"/>
    </location>
</feature>
<feature type="transmembrane region" description="Helical" evidence="5">
    <location>
        <begin position="40"/>
        <end position="63"/>
    </location>
</feature>
<gene>
    <name evidence="7" type="ORF">KQ910_03255</name>
</gene>
<evidence type="ECO:0000313" key="7">
    <source>
        <dbReference type="EMBL" id="MBU8872761.1"/>
    </source>
</evidence>
<dbReference type="Pfam" id="PF06305">
    <property type="entry name" value="LapA_dom"/>
    <property type="match status" value="1"/>
</dbReference>
<name>A0ABS6IDT4_9HYPH</name>
<keyword evidence="3 5" id="KW-1133">Transmembrane helix</keyword>
<organism evidence="7 8">
    <name type="scientific">Reyranella humidisoli</name>
    <dbReference type="NCBI Taxonomy" id="2849149"/>
    <lineage>
        <taxon>Bacteria</taxon>
        <taxon>Pseudomonadati</taxon>
        <taxon>Pseudomonadota</taxon>
        <taxon>Alphaproteobacteria</taxon>
        <taxon>Hyphomicrobiales</taxon>
        <taxon>Reyranellaceae</taxon>
        <taxon>Reyranella</taxon>
    </lineage>
</organism>
<reference evidence="7 8" key="1">
    <citation type="submission" date="2021-06" db="EMBL/GenBank/DDBJ databases">
        <authorList>
            <person name="Lee D.H."/>
        </authorList>
    </citation>
    <scope>NUCLEOTIDE SEQUENCE [LARGE SCALE GENOMIC DNA]</scope>
    <source>
        <strain evidence="7 8">MMS21-HV4-11</strain>
    </source>
</reference>
<evidence type="ECO:0000256" key="1">
    <source>
        <dbReference type="ARBA" id="ARBA00022475"/>
    </source>
</evidence>
<evidence type="ECO:0000256" key="3">
    <source>
        <dbReference type="ARBA" id="ARBA00022989"/>
    </source>
</evidence>
<keyword evidence="1" id="KW-1003">Cell membrane</keyword>
<dbReference type="Proteomes" id="UP000727907">
    <property type="component" value="Unassembled WGS sequence"/>
</dbReference>
<evidence type="ECO:0000256" key="4">
    <source>
        <dbReference type="ARBA" id="ARBA00023136"/>
    </source>
</evidence>
<proteinExistence type="predicted"/>
<evidence type="ECO:0000256" key="5">
    <source>
        <dbReference type="SAM" id="Phobius"/>
    </source>
</evidence>
<comment type="caution">
    <text evidence="7">The sequence shown here is derived from an EMBL/GenBank/DDBJ whole genome shotgun (WGS) entry which is preliminary data.</text>
</comment>
<protein>
    <submittedName>
        <fullName evidence="7">DUF1049 domain-containing protein</fullName>
    </submittedName>
</protein>
<evidence type="ECO:0000256" key="2">
    <source>
        <dbReference type="ARBA" id="ARBA00022692"/>
    </source>
</evidence>
<keyword evidence="8" id="KW-1185">Reference proteome</keyword>
<keyword evidence="2 5" id="KW-0812">Transmembrane</keyword>
<dbReference type="EMBL" id="JAHOPB010000001">
    <property type="protein sequence ID" value="MBU8872761.1"/>
    <property type="molecule type" value="Genomic_DNA"/>
</dbReference>
<dbReference type="InterPro" id="IPR010445">
    <property type="entry name" value="LapA_dom"/>
</dbReference>
<accession>A0ABS6IDT4</accession>
<keyword evidence="4 5" id="KW-0472">Membrane</keyword>
<dbReference type="RefSeq" id="WP_216957054.1">
    <property type="nucleotide sequence ID" value="NZ_JAHOPB010000001.1"/>
</dbReference>
<evidence type="ECO:0000259" key="6">
    <source>
        <dbReference type="Pfam" id="PF06305"/>
    </source>
</evidence>
<sequence>MKILSRILFLVFILIGVLVAVSNTQPVQLALWPLPHIIVLPVYLLVIAMLMLGVLAGLSMGWWAGRHHRRRAREAGGEAARLDREVARLKAVQTAQQAAAPAGLAPRDQRALERQSALVAPELGSRAARGPLS</sequence>